<evidence type="ECO:0000313" key="7">
    <source>
        <dbReference type="EMBL" id="KAG2538124.1"/>
    </source>
</evidence>
<evidence type="ECO:0000313" key="8">
    <source>
        <dbReference type="Proteomes" id="UP000823388"/>
    </source>
</evidence>
<evidence type="ECO:0000259" key="6">
    <source>
        <dbReference type="PROSITE" id="PS51005"/>
    </source>
</evidence>
<dbReference type="PANTHER" id="PTHR31719">
    <property type="entry name" value="NAC TRANSCRIPTION FACTOR 56"/>
    <property type="match status" value="1"/>
</dbReference>
<comment type="caution">
    <text evidence="7">The sequence shown here is derived from an EMBL/GenBank/DDBJ whole genome shotgun (WGS) entry which is preliminary data.</text>
</comment>
<dbReference type="Pfam" id="PF02365">
    <property type="entry name" value="NAM"/>
    <property type="match status" value="1"/>
</dbReference>
<dbReference type="GO" id="GO:0003677">
    <property type="term" value="F:DNA binding"/>
    <property type="evidence" value="ECO:0007669"/>
    <property type="project" value="UniProtKB-KW"/>
</dbReference>
<name>A0A8T0MSW6_PANVG</name>
<keyword evidence="4" id="KW-0539">Nucleus</keyword>
<dbReference type="SUPFAM" id="SSF101941">
    <property type="entry name" value="NAC domain"/>
    <property type="match status" value="1"/>
</dbReference>
<dbReference type="InterPro" id="IPR003441">
    <property type="entry name" value="NAC-dom"/>
</dbReference>
<feature type="region of interest" description="Disordered" evidence="5">
    <location>
        <begin position="430"/>
        <end position="461"/>
    </location>
</feature>
<dbReference type="InterPro" id="IPR036093">
    <property type="entry name" value="NAC_dom_sf"/>
</dbReference>
<proteinExistence type="predicted"/>
<protein>
    <recommendedName>
        <fullName evidence="6">NAC domain-containing protein</fullName>
    </recommendedName>
</protein>
<feature type="domain" description="NAC" evidence="6">
    <location>
        <begin position="13"/>
        <end position="187"/>
    </location>
</feature>
<dbReference type="PROSITE" id="PS51005">
    <property type="entry name" value="NAC"/>
    <property type="match status" value="1"/>
</dbReference>
<reference evidence="7" key="1">
    <citation type="submission" date="2020-05" db="EMBL/GenBank/DDBJ databases">
        <title>WGS assembly of Panicum virgatum.</title>
        <authorList>
            <person name="Lovell J.T."/>
            <person name="Jenkins J."/>
            <person name="Shu S."/>
            <person name="Juenger T.E."/>
            <person name="Schmutz J."/>
        </authorList>
    </citation>
    <scope>NUCLEOTIDE SEQUENCE</scope>
    <source>
        <strain evidence="7">AP13</strain>
    </source>
</reference>
<feature type="region of interest" description="Disordered" evidence="5">
    <location>
        <begin position="324"/>
        <end position="366"/>
    </location>
</feature>
<organism evidence="7 8">
    <name type="scientific">Panicum virgatum</name>
    <name type="common">Blackwell switchgrass</name>
    <dbReference type="NCBI Taxonomy" id="38727"/>
    <lineage>
        <taxon>Eukaryota</taxon>
        <taxon>Viridiplantae</taxon>
        <taxon>Streptophyta</taxon>
        <taxon>Embryophyta</taxon>
        <taxon>Tracheophyta</taxon>
        <taxon>Spermatophyta</taxon>
        <taxon>Magnoliopsida</taxon>
        <taxon>Liliopsida</taxon>
        <taxon>Poales</taxon>
        <taxon>Poaceae</taxon>
        <taxon>PACMAD clade</taxon>
        <taxon>Panicoideae</taxon>
        <taxon>Panicodae</taxon>
        <taxon>Paniceae</taxon>
        <taxon>Panicinae</taxon>
        <taxon>Panicum</taxon>
        <taxon>Panicum sect. Hiantes</taxon>
    </lineage>
</organism>
<accession>A0A8T0MSW6</accession>
<evidence type="ECO:0000256" key="1">
    <source>
        <dbReference type="ARBA" id="ARBA00023015"/>
    </source>
</evidence>
<feature type="compositionally biased region" description="Gly residues" evidence="5">
    <location>
        <begin position="431"/>
        <end position="441"/>
    </location>
</feature>
<evidence type="ECO:0000256" key="5">
    <source>
        <dbReference type="SAM" id="MobiDB-lite"/>
    </source>
</evidence>
<keyword evidence="8" id="KW-1185">Reference proteome</keyword>
<dbReference type="Proteomes" id="UP000823388">
    <property type="component" value="Chromosome 9N"/>
</dbReference>
<evidence type="ECO:0000256" key="2">
    <source>
        <dbReference type="ARBA" id="ARBA00023125"/>
    </source>
</evidence>
<dbReference type="EMBL" id="CM029054">
    <property type="protein sequence ID" value="KAG2538124.1"/>
    <property type="molecule type" value="Genomic_DNA"/>
</dbReference>
<sequence>MAAADGSLTKHGFPRGYRFVPTSLELISILSDQIRGRALPPPLHTIFHDVRILDYHPEELYERFKHAAEHRFLYFLSVREFQKPGAGAAVPEDKDQKERRPVRVARGGGWKPSGGGQVLRWPRKNGGFVAGRMVTMVFYDRVDGGDGVKSNWGMHEFLIPVNPRLTSLTDNKYIRFYDLALYRLYILKSGDMESENGAAGSSSSSSQQMMPNAYDHFPGSPAPVSPCSPLQPWGISTGINYHQPLAAGASTSQIMSPPPPQQQHPSYAQYYQYQQQQHAFSAAAEPQAHTTHGAEFPGNMYQQYQLAIPPPAVVVPTAAANPEAAHQPPAMATRCAGQQDEAGPSGATRSPSPPPAAATEPGRVQVPDCVKMMEVAAPPTLEGIAPPVAKDESLDDADDYSELGMPDWNSNFDLMPLDDSYLQFTMEELLGGDGNNSGGENYGQASDGGAKEDPPAALGCY</sequence>
<evidence type="ECO:0000256" key="4">
    <source>
        <dbReference type="ARBA" id="ARBA00023242"/>
    </source>
</evidence>
<keyword evidence="3" id="KW-0804">Transcription</keyword>
<gene>
    <name evidence="7" type="ORF">PVAP13_9NG384300</name>
</gene>
<dbReference type="GO" id="GO:0006355">
    <property type="term" value="P:regulation of DNA-templated transcription"/>
    <property type="evidence" value="ECO:0007669"/>
    <property type="project" value="InterPro"/>
</dbReference>
<keyword evidence="2" id="KW-0238">DNA-binding</keyword>
<evidence type="ECO:0000256" key="3">
    <source>
        <dbReference type="ARBA" id="ARBA00023163"/>
    </source>
</evidence>
<dbReference type="Gene3D" id="2.170.150.80">
    <property type="entry name" value="NAC domain"/>
    <property type="match status" value="1"/>
</dbReference>
<dbReference type="AlphaFoldDB" id="A0A8T0MSW6"/>
<keyword evidence="1" id="KW-0805">Transcription regulation</keyword>
<dbReference type="PANTHER" id="PTHR31719:SF94">
    <property type="entry name" value="PROTEIN ATAF2"/>
    <property type="match status" value="1"/>
</dbReference>